<feature type="compositionally biased region" description="Acidic residues" evidence="1">
    <location>
        <begin position="174"/>
        <end position="185"/>
    </location>
</feature>
<evidence type="ECO:0008006" key="5">
    <source>
        <dbReference type="Google" id="ProtNLM"/>
    </source>
</evidence>
<evidence type="ECO:0000313" key="3">
    <source>
        <dbReference type="EMBL" id="MFG6416779.1"/>
    </source>
</evidence>
<dbReference type="RefSeq" id="WP_394472843.1">
    <property type="nucleotide sequence ID" value="NZ_JBIGHY010000011.1"/>
</dbReference>
<feature type="signal peptide" evidence="2">
    <location>
        <begin position="1"/>
        <end position="19"/>
    </location>
</feature>
<feature type="chain" id="PRO_5046559554" description="Defect in organelle trafficking protein DotC" evidence="2">
    <location>
        <begin position="20"/>
        <end position="298"/>
    </location>
</feature>
<accession>A0ABW7ETW6</accession>
<evidence type="ECO:0000256" key="2">
    <source>
        <dbReference type="SAM" id="SignalP"/>
    </source>
</evidence>
<evidence type="ECO:0000256" key="1">
    <source>
        <dbReference type="SAM" id="MobiDB-lite"/>
    </source>
</evidence>
<feature type="region of interest" description="Disordered" evidence="1">
    <location>
        <begin position="170"/>
        <end position="204"/>
    </location>
</feature>
<evidence type="ECO:0000313" key="4">
    <source>
        <dbReference type="Proteomes" id="UP001606300"/>
    </source>
</evidence>
<proteinExistence type="predicted"/>
<dbReference type="Proteomes" id="UP001606300">
    <property type="component" value="Unassembled WGS sequence"/>
</dbReference>
<keyword evidence="2" id="KW-0732">Signal</keyword>
<dbReference type="EMBL" id="JBIGHY010000011">
    <property type="protein sequence ID" value="MFG6416779.1"/>
    <property type="molecule type" value="Genomic_DNA"/>
</dbReference>
<keyword evidence="4" id="KW-1185">Reference proteome</keyword>
<organism evidence="3 4">
    <name type="scientific">Pelomonas dachongensis</name>
    <dbReference type="NCBI Taxonomy" id="3299029"/>
    <lineage>
        <taxon>Bacteria</taxon>
        <taxon>Pseudomonadati</taxon>
        <taxon>Pseudomonadota</taxon>
        <taxon>Betaproteobacteria</taxon>
        <taxon>Burkholderiales</taxon>
        <taxon>Sphaerotilaceae</taxon>
        <taxon>Roseateles</taxon>
    </lineage>
</organism>
<reference evidence="3 4" key="1">
    <citation type="submission" date="2024-09" db="EMBL/GenBank/DDBJ databases">
        <title>Novel species of the genus Pelomonas and Roseateles isolated from streams.</title>
        <authorList>
            <person name="Lu H."/>
        </authorList>
    </citation>
    <scope>NUCLEOTIDE SEQUENCE [LARGE SCALE GENOMIC DNA]</scope>
    <source>
        <strain evidence="3 4">DC23W</strain>
    </source>
</reference>
<gene>
    <name evidence="3" type="ORF">ACG02S_23040</name>
</gene>
<name>A0ABW7ETW6_9BURK</name>
<protein>
    <recommendedName>
        <fullName evidence="5">Defect in organelle trafficking protein DotC</fullName>
    </recommendedName>
</protein>
<comment type="caution">
    <text evidence="3">The sequence shown here is derived from an EMBL/GenBank/DDBJ whole genome shotgun (WGS) entry which is preliminary data.</text>
</comment>
<sequence>MKHLACIVALTCCSLGAWAQEPAKPPVVALVAAVGDQIDIVRQRERTGTHREPFSRKSFTLNGRALNMAILKGLDQAIEEAEPQAQRVLLAWTAPAQTQQQLAEADGKEREAITLAALKQHLQSLPARAGWDRIEAILPSYFYSSVGGMGRKLSGLGFYVQPLDKGASVQPWDSDGEALDSETPDPDPAGGSSHRTVDPNTGETGRSLTYVATYMYFQRVTLDARTLEVVSRKRQLDNVKYADPKATALDVGDQIPLRVMTSKLLDLAERSAYTSVRGKSQINVTAPRPVEPGASAAR</sequence>